<dbReference type="GO" id="GO:1903785">
    <property type="term" value="P:L-valine transmembrane transport"/>
    <property type="evidence" value="ECO:0007669"/>
    <property type="project" value="TreeGrafter"/>
</dbReference>
<dbReference type="Pfam" id="PF03591">
    <property type="entry name" value="AzlC"/>
    <property type="match status" value="1"/>
</dbReference>
<evidence type="ECO:0000313" key="8">
    <source>
        <dbReference type="EMBL" id="PDX82114.1"/>
    </source>
</evidence>
<protein>
    <submittedName>
        <fullName evidence="8">Branched-chain amino acid ABC transporter permease</fullName>
    </submittedName>
</protein>
<dbReference type="InterPro" id="IPR011606">
    <property type="entry name" value="Brnchd-chn_aa_trnsp_permease"/>
</dbReference>
<accession>A0A173WQR3</accession>
<dbReference type="AlphaFoldDB" id="A0A173WQR3"/>
<keyword evidence="5" id="KW-0812">Transmembrane</keyword>
<evidence type="ECO:0000256" key="4">
    <source>
        <dbReference type="ARBA" id="ARBA00022475"/>
    </source>
</evidence>
<dbReference type="PANTHER" id="PTHR34979:SF1">
    <property type="entry name" value="INNER MEMBRANE PROTEIN YGAZ"/>
    <property type="match status" value="1"/>
</dbReference>
<evidence type="ECO:0000256" key="1">
    <source>
        <dbReference type="ARBA" id="ARBA00004651"/>
    </source>
</evidence>
<keyword evidence="7" id="KW-0472">Membrane</keyword>
<dbReference type="EMBL" id="NMTY01000004">
    <property type="protein sequence ID" value="PDX82114.1"/>
    <property type="molecule type" value="Genomic_DNA"/>
</dbReference>
<evidence type="ECO:0000256" key="7">
    <source>
        <dbReference type="ARBA" id="ARBA00023136"/>
    </source>
</evidence>
<proteinExistence type="inferred from homology"/>
<name>A0A173WQR3_9FIRM</name>
<dbReference type="Proteomes" id="UP000220005">
    <property type="component" value="Unassembled WGS sequence"/>
</dbReference>
<keyword evidence="6" id="KW-1133">Transmembrane helix</keyword>
<dbReference type="GO" id="GO:0005886">
    <property type="term" value="C:plasma membrane"/>
    <property type="evidence" value="ECO:0007669"/>
    <property type="project" value="UniProtKB-SubCell"/>
</dbReference>
<dbReference type="RefSeq" id="WP_055188223.1">
    <property type="nucleotide sequence ID" value="NZ_NMTY01000004.1"/>
</dbReference>
<comment type="subcellular location">
    <subcellularLocation>
        <location evidence="1">Cell membrane</location>
        <topology evidence="1">Multi-pass membrane protein</topology>
    </subcellularLocation>
</comment>
<gene>
    <name evidence="8" type="ORF">CGS58_01185</name>
</gene>
<sequence length="247" mass="25876">METATRPYAFSRKVFCEGMRDGVPIALGYFAVSFSLGIAARSAGLTPIQGFIASLFNNASAGEYAAFSLIAAGATYVEVAIITLIANARYLLMSCALAQRFAPGTPFFHRLIIGYDVTDELFGITIARPGCLNPFYTYGAITLAAPAWAMGTALGIVAGNLLPLRAVSALSVALYGMFLAIIIPPARKNKVVAALVALSFALSFACNYLPGIASLSDGTRTILLTVLISCGAALLFPVKNDAEEAAQ</sequence>
<comment type="caution">
    <text evidence="8">The sequence shown here is derived from an EMBL/GenBank/DDBJ whole genome shotgun (WGS) entry which is preliminary data.</text>
</comment>
<dbReference type="PANTHER" id="PTHR34979">
    <property type="entry name" value="INNER MEMBRANE PROTEIN YGAZ"/>
    <property type="match status" value="1"/>
</dbReference>
<evidence type="ECO:0000256" key="5">
    <source>
        <dbReference type="ARBA" id="ARBA00022692"/>
    </source>
</evidence>
<evidence type="ECO:0000256" key="2">
    <source>
        <dbReference type="ARBA" id="ARBA00010735"/>
    </source>
</evidence>
<organism evidence="8 9">
    <name type="scientific">Faecalibacterium prausnitzii</name>
    <dbReference type="NCBI Taxonomy" id="853"/>
    <lineage>
        <taxon>Bacteria</taxon>
        <taxon>Bacillati</taxon>
        <taxon>Bacillota</taxon>
        <taxon>Clostridia</taxon>
        <taxon>Eubacteriales</taxon>
        <taxon>Oscillospiraceae</taxon>
        <taxon>Faecalibacterium</taxon>
    </lineage>
</organism>
<evidence type="ECO:0000313" key="9">
    <source>
        <dbReference type="Proteomes" id="UP000220005"/>
    </source>
</evidence>
<keyword evidence="4" id="KW-1003">Cell membrane</keyword>
<evidence type="ECO:0000256" key="6">
    <source>
        <dbReference type="ARBA" id="ARBA00022989"/>
    </source>
</evidence>
<dbReference type="OrthoDB" id="3177005at2"/>
<keyword evidence="3" id="KW-0813">Transport</keyword>
<comment type="similarity">
    <text evidence="2">Belongs to the AzlC family.</text>
</comment>
<reference evidence="8 9" key="1">
    <citation type="journal article" date="2017" name="Front. Microbiol.">
        <title>New Insights into the Diversity of the Genus Faecalibacterium.</title>
        <authorList>
            <person name="Benevides L."/>
            <person name="Burman S."/>
            <person name="Martin R."/>
            <person name="Robert V."/>
            <person name="Thomas M."/>
            <person name="Miquel S."/>
            <person name="Chain F."/>
            <person name="Sokol H."/>
            <person name="Bermudez-Humaran L.G."/>
            <person name="Morrison M."/>
            <person name="Langella P."/>
            <person name="Azevedo V.A."/>
            <person name="Chatel J.M."/>
            <person name="Soares S."/>
        </authorList>
    </citation>
    <scope>NUCLEOTIDE SEQUENCE [LARGE SCALE GENOMIC DNA]</scope>
    <source>
        <strain evidence="8 9">CNCM I 4575</strain>
    </source>
</reference>
<evidence type="ECO:0000256" key="3">
    <source>
        <dbReference type="ARBA" id="ARBA00022448"/>
    </source>
</evidence>